<dbReference type="EMBL" id="CM017611">
    <property type="protein sequence ID" value="TYI38529.1"/>
    <property type="molecule type" value="Genomic_DNA"/>
</dbReference>
<gene>
    <name evidence="2" type="ORF">ES332_A02G034500v1</name>
</gene>
<organism evidence="2 3">
    <name type="scientific">Gossypium tomentosum</name>
    <name type="common">Hawaiian cotton</name>
    <name type="synonym">Gossypium sandvicense</name>
    <dbReference type="NCBI Taxonomy" id="34277"/>
    <lineage>
        <taxon>Eukaryota</taxon>
        <taxon>Viridiplantae</taxon>
        <taxon>Streptophyta</taxon>
        <taxon>Embryophyta</taxon>
        <taxon>Tracheophyta</taxon>
        <taxon>Spermatophyta</taxon>
        <taxon>Magnoliopsida</taxon>
        <taxon>eudicotyledons</taxon>
        <taxon>Gunneridae</taxon>
        <taxon>Pentapetalae</taxon>
        <taxon>rosids</taxon>
        <taxon>malvids</taxon>
        <taxon>Malvales</taxon>
        <taxon>Malvaceae</taxon>
        <taxon>Malvoideae</taxon>
        <taxon>Gossypium</taxon>
    </lineage>
</organism>
<evidence type="ECO:0000313" key="3">
    <source>
        <dbReference type="Proteomes" id="UP000322667"/>
    </source>
</evidence>
<evidence type="ECO:0000313" key="2">
    <source>
        <dbReference type="EMBL" id="TYI38529.1"/>
    </source>
</evidence>
<sequence length="60" mass="7114">MLKINLFVFNPIPPYIDFRFGFYSHVHGFFLLISVLSVSIFLQVQLAGVRWLTWAVLRVW</sequence>
<protein>
    <submittedName>
        <fullName evidence="2">Uncharacterized protein</fullName>
    </submittedName>
</protein>
<evidence type="ECO:0000256" key="1">
    <source>
        <dbReference type="SAM" id="Phobius"/>
    </source>
</evidence>
<dbReference type="AlphaFoldDB" id="A0A5D2RCI7"/>
<proteinExistence type="predicted"/>
<feature type="transmembrane region" description="Helical" evidence="1">
    <location>
        <begin position="20"/>
        <end position="42"/>
    </location>
</feature>
<dbReference type="Proteomes" id="UP000322667">
    <property type="component" value="Chromosome A02"/>
</dbReference>
<keyword evidence="1" id="KW-0812">Transmembrane</keyword>
<accession>A0A5D2RCI7</accession>
<name>A0A5D2RCI7_GOSTO</name>
<reference evidence="2 3" key="1">
    <citation type="submission" date="2019-07" db="EMBL/GenBank/DDBJ databases">
        <title>WGS assembly of Gossypium tomentosum.</title>
        <authorList>
            <person name="Chen Z.J."/>
            <person name="Sreedasyam A."/>
            <person name="Ando A."/>
            <person name="Song Q."/>
            <person name="De L."/>
            <person name="Hulse-Kemp A."/>
            <person name="Ding M."/>
            <person name="Ye W."/>
            <person name="Kirkbride R."/>
            <person name="Jenkins J."/>
            <person name="Plott C."/>
            <person name="Lovell J."/>
            <person name="Lin Y.-M."/>
            <person name="Vaughn R."/>
            <person name="Liu B."/>
            <person name="Li W."/>
            <person name="Simpson S."/>
            <person name="Scheffler B."/>
            <person name="Saski C."/>
            <person name="Grover C."/>
            <person name="Hu G."/>
            <person name="Conover J."/>
            <person name="Carlson J."/>
            <person name="Shu S."/>
            <person name="Boston L."/>
            <person name="Williams M."/>
            <person name="Peterson D."/>
            <person name="Mcgee K."/>
            <person name="Jones D."/>
            <person name="Wendel J."/>
            <person name="Stelly D."/>
            <person name="Grimwood J."/>
            <person name="Schmutz J."/>
        </authorList>
    </citation>
    <scope>NUCLEOTIDE SEQUENCE [LARGE SCALE GENOMIC DNA]</scope>
    <source>
        <strain evidence="2">7179.01</strain>
    </source>
</reference>
<keyword evidence="3" id="KW-1185">Reference proteome</keyword>
<keyword evidence="1" id="KW-1133">Transmembrane helix</keyword>
<keyword evidence="1" id="KW-0472">Membrane</keyword>